<evidence type="ECO:0000313" key="2">
    <source>
        <dbReference type="Proteomes" id="UP000735302"/>
    </source>
</evidence>
<dbReference type="GO" id="GO:0005096">
    <property type="term" value="F:GTPase activator activity"/>
    <property type="evidence" value="ECO:0007669"/>
    <property type="project" value="InterPro"/>
</dbReference>
<dbReference type="GO" id="GO:0005737">
    <property type="term" value="C:cytoplasm"/>
    <property type="evidence" value="ECO:0007669"/>
    <property type="project" value="TreeGrafter"/>
</dbReference>
<comment type="caution">
    <text evidence="1">The sequence shown here is derived from an EMBL/GenBank/DDBJ whole genome shotgun (WGS) entry which is preliminary data.</text>
</comment>
<name>A0AAV4AEL0_9GAST</name>
<gene>
    <name evidence="1" type="ORF">PoB_003137400</name>
</gene>
<dbReference type="Proteomes" id="UP000735302">
    <property type="component" value="Unassembled WGS sequence"/>
</dbReference>
<protein>
    <submittedName>
        <fullName evidence="1">Ral GTPase-activating protein subunit alpha-1</fullName>
    </submittedName>
</protein>
<sequence>MSSTLAIFRKTAGHSDIKKSAQKVADTKKDTVTRLKHLRLVLENYDVYDAKKFFQENYSHIYYIFYDNFGTVEADLKQRANKAHREELEGILFIFEKILFLLPEIVHKRWMFHSIGHEPIDEISEPIQYLLSTPMQHCQVLSILSFALSSPCIPLG</sequence>
<organism evidence="1 2">
    <name type="scientific">Plakobranchus ocellatus</name>
    <dbReference type="NCBI Taxonomy" id="259542"/>
    <lineage>
        <taxon>Eukaryota</taxon>
        <taxon>Metazoa</taxon>
        <taxon>Spiralia</taxon>
        <taxon>Lophotrochozoa</taxon>
        <taxon>Mollusca</taxon>
        <taxon>Gastropoda</taxon>
        <taxon>Heterobranchia</taxon>
        <taxon>Euthyneura</taxon>
        <taxon>Panpulmonata</taxon>
        <taxon>Sacoglossa</taxon>
        <taxon>Placobranchoidea</taxon>
        <taxon>Plakobranchidae</taxon>
        <taxon>Plakobranchus</taxon>
    </lineage>
</organism>
<dbReference type="PANTHER" id="PTHR10063">
    <property type="entry name" value="TUBERIN"/>
    <property type="match status" value="1"/>
</dbReference>
<keyword evidence="2" id="KW-1185">Reference proteome</keyword>
<dbReference type="GO" id="GO:0005634">
    <property type="term" value="C:nucleus"/>
    <property type="evidence" value="ECO:0007669"/>
    <property type="project" value="InterPro"/>
</dbReference>
<dbReference type="PANTHER" id="PTHR10063:SF11">
    <property type="entry name" value="RHO GTPASE-ACTIVATING PROTEIN CG5521-RELATED"/>
    <property type="match status" value="1"/>
</dbReference>
<proteinExistence type="predicted"/>
<reference evidence="1 2" key="1">
    <citation type="journal article" date="2021" name="Elife">
        <title>Chloroplast acquisition without the gene transfer in kleptoplastic sea slugs, Plakobranchus ocellatus.</title>
        <authorList>
            <person name="Maeda T."/>
            <person name="Takahashi S."/>
            <person name="Yoshida T."/>
            <person name="Shimamura S."/>
            <person name="Takaki Y."/>
            <person name="Nagai Y."/>
            <person name="Toyoda A."/>
            <person name="Suzuki Y."/>
            <person name="Arimoto A."/>
            <person name="Ishii H."/>
            <person name="Satoh N."/>
            <person name="Nishiyama T."/>
            <person name="Hasebe M."/>
            <person name="Maruyama T."/>
            <person name="Minagawa J."/>
            <person name="Obokata J."/>
            <person name="Shigenobu S."/>
        </authorList>
    </citation>
    <scope>NUCLEOTIDE SEQUENCE [LARGE SCALE GENOMIC DNA]</scope>
</reference>
<dbReference type="EMBL" id="BLXT01003742">
    <property type="protein sequence ID" value="GFO04869.1"/>
    <property type="molecule type" value="Genomic_DNA"/>
</dbReference>
<dbReference type="InterPro" id="IPR027107">
    <property type="entry name" value="Tuberin/Ral-act_asu"/>
</dbReference>
<dbReference type="AlphaFoldDB" id="A0AAV4AEL0"/>
<accession>A0AAV4AEL0</accession>
<evidence type="ECO:0000313" key="1">
    <source>
        <dbReference type="EMBL" id="GFO04869.1"/>
    </source>
</evidence>